<accession>A0AAV7EW95</accession>
<protein>
    <recommendedName>
        <fullName evidence="3">AB hydrolase-1 domain-containing protein</fullName>
    </recommendedName>
</protein>
<evidence type="ECO:0000256" key="2">
    <source>
        <dbReference type="ARBA" id="ARBA00038334"/>
    </source>
</evidence>
<dbReference type="PANTHER" id="PTHR43329">
    <property type="entry name" value="EPOXIDE HYDROLASE"/>
    <property type="match status" value="1"/>
</dbReference>
<evidence type="ECO:0000313" key="5">
    <source>
        <dbReference type="Proteomes" id="UP000825729"/>
    </source>
</evidence>
<feature type="domain" description="AB hydrolase-1" evidence="3">
    <location>
        <begin position="26"/>
        <end position="129"/>
    </location>
</feature>
<comment type="caution">
    <text evidence="4">The sequence shown here is derived from an EMBL/GenBank/DDBJ whole genome shotgun (WGS) entry which is preliminary data.</text>
</comment>
<dbReference type="PRINTS" id="PR00111">
    <property type="entry name" value="ABHYDROLASE"/>
</dbReference>
<sequence length="353" mass="39840">MGSEVTHRMIQTNGIQMHVAEQGTGPTVLLIHGFPEVWFSWRNQITQLAKHGYHVVAPDMRGNGDTDSPASPELYTLLHLVGDVIGLLDALGQEKVFVVGHDTGAEVAWHLCLFRPERIKALVNLSVPFRPRFPAAKPVEMLTRMLGEGLYISQFQVNIDFFFSSSFLQADYPAPISCINDYGRYHNHNLQELGRAEKSFARYGDYTVIKKFLLTQKPDLVAPPGEEIIDSLENQLSLPSWISEVELQYIASKFQKSGFTGALNFYRAMDRNWELLAPWQGARITVPTKFIVGDKDLGLRSFGTEEYITGGDFKSFVPYLEVIIIDGHHFIQQEKARAVSEEILSFLDKFSNV</sequence>
<dbReference type="Proteomes" id="UP000825729">
    <property type="component" value="Unassembled WGS sequence"/>
</dbReference>
<dbReference type="Pfam" id="PF00561">
    <property type="entry name" value="Abhydrolase_1"/>
    <property type="match status" value="1"/>
</dbReference>
<comment type="similarity">
    <text evidence="2">Belongs to the AB hydrolase superfamily. Epoxide hydrolase family.</text>
</comment>
<dbReference type="EMBL" id="JAINDJ010000003">
    <property type="protein sequence ID" value="KAG9451906.1"/>
    <property type="molecule type" value="Genomic_DNA"/>
</dbReference>
<evidence type="ECO:0000259" key="3">
    <source>
        <dbReference type="Pfam" id="PF00561"/>
    </source>
</evidence>
<evidence type="ECO:0000313" key="4">
    <source>
        <dbReference type="EMBL" id="KAG9451906.1"/>
    </source>
</evidence>
<dbReference type="SUPFAM" id="SSF53474">
    <property type="entry name" value="alpha/beta-Hydrolases"/>
    <property type="match status" value="1"/>
</dbReference>
<proteinExistence type="inferred from homology"/>
<dbReference type="InterPro" id="IPR000073">
    <property type="entry name" value="AB_hydrolase_1"/>
</dbReference>
<dbReference type="AlphaFoldDB" id="A0AAV7EW95"/>
<gene>
    <name evidence="4" type="ORF">H6P81_004810</name>
</gene>
<evidence type="ECO:0000256" key="1">
    <source>
        <dbReference type="ARBA" id="ARBA00022801"/>
    </source>
</evidence>
<keyword evidence="1" id="KW-0378">Hydrolase</keyword>
<reference evidence="4 5" key="1">
    <citation type="submission" date="2021-07" db="EMBL/GenBank/DDBJ databases">
        <title>The Aristolochia fimbriata genome: insights into angiosperm evolution, floral development and chemical biosynthesis.</title>
        <authorList>
            <person name="Jiao Y."/>
        </authorList>
    </citation>
    <scope>NUCLEOTIDE SEQUENCE [LARGE SCALE GENOMIC DNA]</scope>
    <source>
        <strain evidence="4">IBCAS-2021</strain>
        <tissue evidence="4">Leaf</tissue>
    </source>
</reference>
<dbReference type="Gene3D" id="3.40.50.1820">
    <property type="entry name" value="alpha/beta hydrolase"/>
    <property type="match status" value="1"/>
</dbReference>
<keyword evidence="5" id="KW-1185">Reference proteome</keyword>
<dbReference type="InterPro" id="IPR000639">
    <property type="entry name" value="Epox_hydrolase-like"/>
</dbReference>
<organism evidence="4 5">
    <name type="scientific">Aristolochia fimbriata</name>
    <name type="common">White veined hardy Dutchman's pipe vine</name>
    <dbReference type="NCBI Taxonomy" id="158543"/>
    <lineage>
        <taxon>Eukaryota</taxon>
        <taxon>Viridiplantae</taxon>
        <taxon>Streptophyta</taxon>
        <taxon>Embryophyta</taxon>
        <taxon>Tracheophyta</taxon>
        <taxon>Spermatophyta</taxon>
        <taxon>Magnoliopsida</taxon>
        <taxon>Magnoliidae</taxon>
        <taxon>Piperales</taxon>
        <taxon>Aristolochiaceae</taxon>
        <taxon>Aristolochia</taxon>
    </lineage>
</organism>
<name>A0AAV7EW95_ARIFI</name>
<dbReference type="InterPro" id="IPR029058">
    <property type="entry name" value="AB_hydrolase_fold"/>
</dbReference>
<dbReference type="PRINTS" id="PR00412">
    <property type="entry name" value="EPOXHYDRLASE"/>
</dbReference>
<dbReference type="GO" id="GO:0016787">
    <property type="term" value="F:hydrolase activity"/>
    <property type="evidence" value="ECO:0007669"/>
    <property type="project" value="UniProtKB-KW"/>
</dbReference>